<protein>
    <recommendedName>
        <fullName evidence="2">Transmembrane protein 135 N-terminal domain-containing protein</fullName>
    </recommendedName>
</protein>
<dbReference type="OrthoDB" id="64253at2759"/>
<accession>W4F9R8</accession>
<dbReference type="RefSeq" id="XP_009846862.1">
    <property type="nucleotide sequence ID" value="XM_009848560.1"/>
</dbReference>
<reference evidence="1" key="1">
    <citation type="submission" date="2013-12" db="EMBL/GenBank/DDBJ databases">
        <title>The Genome Sequence of Aphanomyces astaci APO3.</title>
        <authorList>
            <consortium name="The Broad Institute Genomics Platform"/>
            <person name="Russ C."/>
            <person name="Tyler B."/>
            <person name="van West P."/>
            <person name="Dieguez-Uribeondo J."/>
            <person name="Young S.K."/>
            <person name="Zeng Q."/>
            <person name="Gargeya S."/>
            <person name="Fitzgerald M."/>
            <person name="Abouelleil A."/>
            <person name="Alvarado L."/>
            <person name="Chapman S.B."/>
            <person name="Gainer-Dewar J."/>
            <person name="Goldberg J."/>
            <person name="Griggs A."/>
            <person name="Gujja S."/>
            <person name="Hansen M."/>
            <person name="Howarth C."/>
            <person name="Imamovic A."/>
            <person name="Ireland A."/>
            <person name="Larimer J."/>
            <person name="McCowan C."/>
            <person name="Murphy C."/>
            <person name="Pearson M."/>
            <person name="Poon T.W."/>
            <person name="Priest M."/>
            <person name="Roberts A."/>
            <person name="Saif S."/>
            <person name="Shea T."/>
            <person name="Sykes S."/>
            <person name="Wortman J."/>
            <person name="Nusbaum C."/>
            <person name="Birren B."/>
        </authorList>
    </citation>
    <scope>NUCLEOTIDE SEQUENCE [LARGE SCALE GENOMIC DNA]</scope>
    <source>
        <strain evidence="1">APO3</strain>
    </source>
</reference>
<dbReference type="GeneID" id="20821410"/>
<name>W4F9R8_APHAT</name>
<proteinExistence type="predicted"/>
<dbReference type="AlphaFoldDB" id="W4F9R8"/>
<sequence>MWVSGSRDCHLERSQPPVEAPPSVFVALGVDCGFFRYINGWRSKGDGKSKLAAWVASFVLFQLCSHQHKHVILSYACVETIVQLYATSSLVQSTLVHTNLVHPEWMLPAYLAMMDHQSSLSPSRLDAIRQNLHTSVTSRSASLHPNRTCATFAYATCRKLLQHSAHIFVSLHGLSLCLSVGMNRPVSLRRTATSLAQSLAFMTSSYMLAYSTSCLLPPHNDLAMIRLTSLTPFLAQYLEPPPRRASIVKAVACNSLLSVYFQLSAKYLVVSKRTGTRLAAALFATCMTYLLQHPERHSRWAMEYLYGPKLSTKSKDNDVDADML</sequence>
<dbReference type="EMBL" id="KI913682">
    <property type="protein sequence ID" value="ETV63654.1"/>
    <property type="molecule type" value="Genomic_DNA"/>
</dbReference>
<evidence type="ECO:0008006" key="2">
    <source>
        <dbReference type="Google" id="ProtNLM"/>
    </source>
</evidence>
<organism evidence="1">
    <name type="scientific">Aphanomyces astaci</name>
    <name type="common">Crayfish plague agent</name>
    <dbReference type="NCBI Taxonomy" id="112090"/>
    <lineage>
        <taxon>Eukaryota</taxon>
        <taxon>Sar</taxon>
        <taxon>Stramenopiles</taxon>
        <taxon>Oomycota</taxon>
        <taxon>Saprolegniomycetes</taxon>
        <taxon>Saprolegniales</taxon>
        <taxon>Verrucalvaceae</taxon>
        <taxon>Aphanomyces</taxon>
    </lineage>
</organism>
<dbReference type="VEuPathDB" id="FungiDB:H257_19414"/>
<evidence type="ECO:0000313" key="1">
    <source>
        <dbReference type="EMBL" id="ETV63654.1"/>
    </source>
</evidence>
<gene>
    <name evidence="1" type="ORF">H257_19414</name>
</gene>